<evidence type="ECO:0000313" key="2">
    <source>
        <dbReference type="Proteomes" id="UP000494106"/>
    </source>
</evidence>
<dbReference type="EMBL" id="CADEBC010000507">
    <property type="protein sequence ID" value="CAB3240983.1"/>
    <property type="molecule type" value="Genomic_DNA"/>
</dbReference>
<evidence type="ECO:0008006" key="3">
    <source>
        <dbReference type="Google" id="ProtNLM"/>
    </source>
</evidence>
<dbReference type="OrthoDB" id="425681at2759"/>
<organism evidence="1 2">
    <name type="scientific">Arctia plantaginis</name>
    <name type="common">Wood tiger moth</name>
    <name type="synonym">Phalaena plantaginis</name>
    <dbReference type="NCBI Taxonomy" id="874455"/>
    <lineage>
        <taxon>Eukaryota</taxon>
        <taxon>Metazoa</taxon>
        <taxon>Ecdysozoa</taxon>
        <taxon>Arthropoda</taxon>
        <taxon>Hexapoda</taxon>
        <taxon>Insecta</taxon>
        <taxon>Pterygota</taxon>
        <taxon>Neoptera</taxon>
        <taxon>Endopterygota</taxon>
        <taxon>Lepidoptera</taxon>
        <taxon>Glossata</taxon>
        <taxon>Ditrysia</taxon>
        <taxon>Noctuoidea</taxon>
        <taxon>Erebidae</taxon>
        <taxon>Arctiinae</taxon>
        <taxon>Arctia</taxon>
    </lineage>
</organism>
<name>A0A8S1A9C0_ARCPL</name>
<dbReference type="PANTHER" id="PTHR47027:SF8">
    <property type="entry name" value="RIBONUCLEASE H"/>
    <property type="match status" value="1"/>
</dbReference>
<keyword evidence="2" id="KW-1185">Reference proteome</keyword>
<proteinExistence type="predicted"/>
<protein>
    <recommendedName>
        <fullName evidence="3">Reverse transcriptase domain-containing protein</fullName>
    </recommendedName>
</protein>
<accession>A0A8S1A9C0</accession>
<dbReference type="AlphaFoldDB" id="A0A8S1A9C0"/>
<gene>
    <name evidence="1" type="ORF">APLA_LOCUS8434</name>
</gene>
<sequence>MHRKLENWERRNKIGGVTISNPDDITLFASSEVEMAELANRLETIGLEMGLATNKSQTKLMVIDRFASVQRTNLLQEYETVDRFQYLGSVITRGGSCKTEIRRRIDIAKTAMT</sequence>
<comment type="caution">
    <text evidence="1">The sequence shown here is derived from an EMBL/GenBank/DDBJ whole genome shotgun (WGS) entry which is preliminary data.</text>
</comment>
<dbReference type="PANTHER" id="PTHR47027">
    <property type="entry name" value="REVERSE TRANSCRIPTASE DOMAIN-CONTAINING PROTEIN"/>
    <property type="match status" value="1"/>
</dbReference>
<dbReference type="Proteomes" id="UP000494106">
    <property type="component" value="Unassembled WGS sequence"/>
</dbReference>
<evidence type="ECO:0000313" key="1">
    <source>
        <dbReference type="EMBL" id="CAB3240983.1"/>
    </source>
</evidence>
<reference evidence="1 2" key="1">
    <citation type="submission" date="2020-04" db="EMBL/GenBank/DDBJ databases">
        <authorList>
            <person name="Wallbank WR R."/>
            <person name="Pardo Diaz C."/>
            <person name="Kozak K."/>
            <person name="Martin S."/>
            <person name="Jiggins C."/>
            <person name="Moest M."/>
            <person name="Warren A I."/>
            <person name="Byers J.R.P. K."/>
            <person name="Montejo-Kovacevich G."/>
            <person name="Yen C E."/>
        </authorList>
    </citation>
    <scope>NUCLEOTIDE SEQUENCE [LARGE SCALE GENOMIC DNA]</scope>
</reference>